<feature type="compositionally biased region" description="Low complexity" evidence="1">
    <location>
        <begin position="41"/>
        <end position="86"/>
    </location>
</feature>
<gene>
    <name evidence="2" type="ORF">HCJ94_26465</name>
</gene>
<dbReference type="Gene3D" id="3.30.530.20">
    <property type="match status" value="1"/>
</dbReference>
<keyword evidence="3" id="KW-1185">Reference proteome</keyword>
<protein>
    <recommendedName>
        <fullName evidence="4">DUF4287 domain-containing protein</fullName>
    </recommendedName>
</protein>
<dbReference type="Proteomes" id="UP000783871">
    <property type="component" value="Unassembled WGS sequence"/>
</dbReference>
<dbReference type="EMBL" id="JAATEO010000042">
    <property type="protein sequence ID" value="NJP35416.1"/>
    <property type="molecule type" value="Genomic_DNA"/>
</dbReference>
<name>A0ABX0ZGG5_9ACTN</name>
<organism evidence="2 3">
    <name type="scientific">Micromonospora thermarum</name>
    <dbReference type="NCBI Taxonomy" id="2720024"/>
    <lineage>
        <taxon>Bacteria</taxon>
        <taxon>Bacillati</taxon>
        <taxon>Actinomycetota</taxon>
        <taxon>Actinomycetes</taxon>
        <taxon>Micromonosporales</taxon>
        <taxon>Micromonosporaceae</taxon>
        <taxon>Micromonospora</taxon>
    </lineage>
</organism>
<evidence type="ECO:0000256" key="1">
    <source>
        <dbReference type="SAM" id="MobiDB-lite"/>
    </source>
</evidence>
<dbReference type="SUPFAM" id="SSF55961">
    <property type="entry name" value="Bet v1-like"/>
    <property type="match status" value="1"/>
</dbReference>
<evidence type="ECO:0000313" key="3">
    <source>
        <dbReference type="Proteomes" id="UP000783871"/>
    </source>
</evidence>
<feature type="region of interest" description="Disordered" evidence="1">
    <location>
        <begin position="41"/>
        <end position="94"/>
    </location>
</feature>
<reference evidence="2 3" key="1">
    <citation type="submission" date="2020-03" db="EMBL/GenBank/DDBJ databases">
        <title>WGS of actinomycetes isolated from Thailand.</title>
        <authorList>
            <person name="Thawai C."/>
        </authorList>
    </citation>
    <scope>NUCLEOTIDE SEQUENCE [LARGE SCALE GENOMIC DNA]</scope>
    <source>
        <strain evidence="2 3">HSS6-12</strain>
    </source>
</reference>
<dbReference type="RefSeq" id="WP_168003759.1">
    <property type="nucleotide sequence ID" value="NZ_JAATEO010000042.1"/>
</dbReference>
<evidence type="ECO:0000313" key="2">
    <source>
        <dbReference type="EMBL" id="NJP35416.1"/>
    </source>
</evidence>
<sequence length="278" mass="29709">MTNQRAFKARVRARMGKTGESYTTARRHLLARVPVAPAEPAAAVAPGTEPPAVEQPAASPAPGAAASGPAEPPATSVEEAPAAPAPAGGGTAGQVARIPDALLRERTGRGWEEWFGLLDQWGGTAHAHTEIARWLVSVHEVPGWWAQTITVGYEQARGLRAPGQQRGGGYSAGGSRTVAVPVDRLFAAFADETLRRRWLPDVDVRVRTATAPKTFRADWAGGPTRIVVGFVPAGDTKSRLAVQHEKIDSAERAAELKAYWRERLDVLKRLLETDGDGR</sequence>
<comment type="caution">
    <text evidence="2">The sequence shown here is derived from an EMBL/GenBank/DDBJ whole genome shotgun (WGS) entry which is preliminary data.</text>
</comment>
<dbReference type="InterPro" id="IPR023393">
    <property type="entry name" value="START-like_dom_sf"/>
</dbReference>
<evidence type="ECO:0008006" key="4">
    <source>
        <dbReference type="Google" id="ProtNLM"/>
    </source>
</evidence>
<proteinExistence type="predicted"/>
<accession>A0ABX0ZGG5</accession>